<dbReference type="EMBL" id="SOZI01000060">
    <property type="protein sequence ID" value="TNY20671.1"/>
    <property type="molecule type" value="Genomic_DNA"/>
</dbReference>
<gene>
    <name evidence="2" type="ORF">DMC30DRAFT_396986</name>
</gene>
<feature type="non-terminal residue" evidence="2">
    <location>
        <position position="1"/>
    </location>
</feature>
<proteinExistence type="predicted"/>
<dbReference type="AlphaFoldDB" id="A0A5C5FY81"/>
<evidence type="ECO:0000313" key="3">
    <source>
        <dbReference type="Proteomes" id="UP000311382"/>
    </source>
</evidence>
<feature type="region of interest" description="Disordered" evidence="1">
    <location>
        <begin position="149"/>
        <end position="245"/>
    </location>
</feature>
<dbReference type="Proteomes" id="UP000311382">
    <property type="component" value="Unassembled WGS sequence"/>
</dbReference>
<keyword evidence="3" id="KW-1185">Reference proteome</keyword>
<feature type="compositionally biased region" description="Basic residues" evidence="1">
    <location>
        <begin position="230"/>
        <end position="240"/>
    </location>
</feature>
<evidence type="ECO:0000313" key="2">
    <source>
        <dbReference type="EMBL" id="TNY20671.1"/>
    </source>
</evidence>
<comment type="caution">
    <text evidence="2">The sequence shown here is derived from an EMBL/GenBank/DDBJ whole genome shotgun (WGS) entry which is preliminary data.</text>
</comment>
<organism evidence="2 3">
    <name type="scientific">Rhodotorula diobovata</name>
    <dbReference type="NCBI Taxonomy" id="5288"/>
    <lineage>
        <taxon>Eukaryota</taxon>
        <taxon>Fungi</taxon>
        <taxon>Dikarya</taxon>
        <taxon>Basidiomycota</taxon>
        <taxon>Pucciniomycotina</taxon>
        <taxon>Microbotryomycetes</taxon>
        <taxon>Sporidiobolales</taxon>
        <taxon>Sporidiobolaceae</taxon>
        <taxon>Rhodotorula</taxon>
    </lineage>
</organism>
<evidence type="ECO:0000256" key="1">
    <source>
        <dbReference type="SAM" id="MobiDB-lite"/>
    </source>
</evidence>
<feature type="compositionally biased region" description="Basic residues" evidence="1">
    <location>
        <begin position="204"/>
        <end position="221"/>
    </location>
</feature>
<name>A0A5C5FY81_9BASI</name>
<accession>A0A5C5FY81</accession>
<protein>
    <submittedName>
        <fullName evidence="2">Uncharacterized protein</fullName>
    </submittedName>
</protein>
<sequence length="272" mass="29952">HLANKSGAGSLELHEAAARSACYSPARLPSCDSSQQQVQRPSQLPAQCSHMGTIYWHLPSEPSSNLAAWPNGKASDYDLRSHAFVSIRRSWVRAPSWSNSLFAGASRRAAPRFEANALPGHPGTAQREGAQPRSWCTLPAEVWSHKRVLMPPGGKKKASSPQAKVPRAPLDPQRNANPGLHTAQRRDKAQQHAASRQPPSPSKYTHRNRRQRKNRFLRRQTRLPCAAARATRRPHRHRRHTGVDGAHLGVGCAGGRRKDLAATVGKRRGRLG</sequence>
<reference evidence="2 3" key="1">
    <citation type="submission" date="2019-03" db="EMBL/GenBank/DDBJ databases">
        <title>Rhodosporidium diobovatum UCD-FST 08-225 genome sequencing, assembly, and annotation.</title>
        <authorList>
            <person name="Fakankun I.U."/>
            <person name="Fristensky B."/>
            <person name="Levin D.B."/>
        </authorList>
    </citation>
    <scope>NUCLEOTIDE SEQUENCE [LARGE SCALE GENOMIC DNA]</scope>
    <source>
        <strain evidence="2 3">UCD-FST 08-225</strain>
    </source>
</reference>